<dbReference type="EMBL" id="FQXO01000055">
    <property type="protein sequence ID" value="SHH72831.1"/>
    <property type="molecule type" value="Genomic_DNA"/>
</dbReference>
<evidence type="ECO:0000256" key="1">
    <source>
        <dbReference type="SAM" id="Phobius"/>
    </source>
</evidence>
<evidence type="ECO:0000313" key="3">
    <source>
        <dbReference type="EMBL" id="SHH72831.1"/>
    </source>
</evidence>
<feature type="transmembrane region" description="Helical" evidence="1">
    <location>
        <begin position="6"/>
        <end position="25"/>
    </location>
</feature>
<protein>
    <submittedName>
        <fullName evidence="3">Putative membrane protein</fullName>
    </submittedName>
</protein>
<dbReference type="Pfam" id="PF09851">
    <property type="entry name" value="SHOCT"/>
    <property type="match status" value="1"/>
</dbReference>
<evidence type="ECO:0000313" key="4">
    <source>
        <dbReference type="Proteomes" id="UP000183967"/>
    </source>
</evidence>
<dbReference type="RefSeq" id="WP_083599575.1">
    <property type="nucleotide sequence ID" value="NZ_FQXO01000055.1"/>
</dbReference>
<keyword evidence="4" id="KW-1185">Reference proteome</keyword>
<dbReference type="AlphaFoldDB" id="A0A1M5VCB7"/>
<reference evidence="4" key="1">
    <citation type="submission" date="2016-11" db="EMBL/GenBank/DDBJ databases">
        <authorList>
            <person name="Varghese N."/>
            <person name="Submissions S."/>
        </authorList>
    </citation>
    <scope>NUCLEOTIDE SEQUENCE [LARGE SCALE GENOMIC DNA]</scope>
    <source>
        <strain evidence="4">DSM 13643</strain>
    </source>
</reference>
<dbReference type="OrthoDB" id="5461404at2"/>
<keyword evidence="1" id="KW-0472">Membrane</keyword>
<dbReference type="Proteomes" id="UP000183967">
    <property type="component" value="Unassembled WGS sequence"/>
</dbReference>
<dbReference type="InterPro" id="IPR018649">
    <property type="entry name" value="SHOCT"/>
</dbReference>
<gene>
    <name evidence="3" type="ORF">SAMN02745135_01861</name>
</gene>
<evidence type="ECO:0000259" key="2">
    <source>
        <dbReference type="Pfam" id="PF09851"/>
    </source>
</evidence>
<sequence length="69" mass="8042">MMMGFGMGCGFLGILLLGIVVYLIFKYTNGRKHHGYYDKSDALEILKERYAKGEITEEEYERKKNMLID</sequence>
<keyword evidence="1" id="KW-0812">Transmembrane</keyword>
<proteinExistence type="predicted"/>
<keyword evidence="1" id="KW-1133">Transmembrane helix</keyword>
<organism evidence="3 4">
    <name type="scientific">Caloranaerobacter azorensis DSM 13643</name>
    <dbReference type="NCBI Taxonomy" id="1121264"/>
    <lineage>
        <taxon>Bacteria</taxon>
        <taxon>Bacillati</taxon>
        <taxon>Bacillota</taxon>
        <taxon>Tissierellia</taxon>
        <taxon>Tissierellales</taxon>
        <taxon>Thermohalobacteraceae</taxon>
        <taxon>Caloranaerobacter</taxon>
    </lineage>
</organism>
<feature type="domain" description="SHOCT" evidence="2">
    <location>
        <begin position="41"/>
        <end position="64"/>
    </location>
</feature>
<accession>A0A1M5VCB7</accession>
<name>A0A1M5VCB7_9FIRM</name>